<sequence length="96" mass="11426">MLPSYYDNVKEHENTLLTKFFGVYKIEWKAGRKIRFVVMGNMSCTELRIHRRYDLKGSCQGRLTNKVDIRKKTTFKDLDLPSVFHMDKLLRESLPE</sequence>
<protein>
    <recommendedName>
        <fullName evidence="1">1-phosphatidylinositol-4-phosphate 5-kinase</fullName>
        <ecNumber evidence="1">2.7.1.68</ecNumber>
    </recommendedName>
</protein>
<dbReference type="Gramene" id="KZN02687">
    <property type="protein sequence ID" value="KZN02687"/>
    <property type="gene ID" value="DCAR_011442"/>
</dbReference>
<dbReference type="InterPro" id="IPR027484">
    <property type="entry name" value="PInositol-4-P-5-kinase_N"/>
</dbReference>
<keyword evidence="7" id="KW-1185">Reference proteome</keyword>
<proteinExistence type="predicted"/>
<reference evidence="6" key="2">
    <citation type="submission" date="2022-03" db="EMBL/GenBank/DDBJ databases">
        <title>Draft title - Genomic analysis of global carrot germplasm unveils the trajectory of domestication and the origin of high carotenoid orange carrot.</title>
        <authorList>
            <person name="Iorizzo M."/>
            <person name="Ellison S."/>
            <person name="Senalik D."/>
            <person name="Macko-Podgorni A."/>
            <person name="Grzebelus D."/>
            <person name="Bostan H."/>
            <person name="Rolling W."/>
            <person name="Curaba J."/>
            <person name="Simon P."/>
        </authorList>
    </citation>
    <scope>NUCLEOTIDE SEQUENCE</scope>
    <source>
        <tissue evidence="6">Leaf</tissue>
    </source>
</reference>
<dbReference type="GO" id="GO:0016308">
    <property type="term" value="F:1-phosphatidylinositol-4-phosphate 5-kinase activity"/>
    <property type="evidence" value="ECO:0007669"/>
    <property type="project" value="UniProtKB-EC"/>
</dbReference>
<reference evidence="5" key="1">
    <citation type="journal article" date="2016" name="Nat. Genet.">
        <title>A high-quality carrot genome assembly provides new insights into carotenoid accumulation and asterid genome evolution.</title>
        <authorList>
            <person name="Iorizzo M."/>
            <person name="Ellison S."/>
            <person name="Senalik D."/>
            <person name="Zeng P."/>
            <person name="Satapoomin P."/>
            <person name="Huang J."/>
            <person name="Bowman M."/>
            <person name="Iovene M."/>
            <person name="Sanseverino W."/>
            <person name="Cavagnaro P."/>
            <person name="Yildiz M."/>
            <person name="Macko-Podgorni A."/>
            <person name="Moranska E."/>
            <person name="Grzebelus E."/>
            <person name="Grzebelus D."/>
            <person name="Ashrafi H."/>
            <person name="Zheng Z."/>
            <person name="Cheng S."/>
            <person name="Spooner D."/>
            <person name="Van Deynze A."/>
            <person name="Simon P."/>
        </authorList>
    </citation>
    <scope>NUCLEOTIDE SEQUENCE [LARGE SCALE GENOMIC DNA]</scope>
    <source>
        <tissue evidence="5">Leaf</tissue>
    </source>
</reference>
<evidence type="ECO:0000256" key="3">
    <source>
        <dbReference type="PROSITE-ProRule" id="PRU00781"/>
    </source>
</evidence>
<gene>
    <name evidence="5" type="ORF">DCAR_011442</name>
    <name evidence="6" type="ORF">DCAR_0312941</name>
</gene>
<evidence type="ECO:0000259" key="4">
    <source>
        <dbReference type="PROSITE" id="PS51455"/>
    </source>
</evidence>
<evidence type="ECO:0000313" key="6">
    <source>
        <dbReference type="EMBL" id="WOG93655.1"/>
    </source>
</evidence>
<dbReference type="EMBL" id="CP093345">
    <property type="protein sequence ID" value="WOG93655.1"/>
    <property type="molecule type" value="Genomic_DNA"/>
</dbReference>
<dbReference type="Gene3D" id="3.30.810.10">
    <property type="entry name" value="2-Layer Sandwich"/>
    <property type="match status" value="1"/>
</dbReference>
<dbReference type="AlphaFoldDB" id="A0A161Y0M7"/>
<organism evidence="5">
    <name type="scientific">Daucus carota subsp. sativus</name>
    <name type="common">Carrot</name>
    <dbReference type="NCBI Taxonomy" id="79200"/>
    <lineage>
        <taxon>Eukaryota</taxon>
        <taxon>Viridiplantae</taxon>
        <taxon>Streptophyta</taxon>
        <taxon>Embryophyta</taxon>
        <taxon>Tracheophyta</taxon>
        <taxon>Spermatophyta</taxon>
        <taxon>Magnoliopsida</taxon>
        <taxon>eudicotyledons</taxon>
        <taxon>Gunneridae</taxon>
        <taxon>Pentapetalae</taxon>
        <taxon>asterids</taxon>
        <taxon>campanulids</taxon>
        <taxon>Apiales</taxon>
        <taxon>Apiaceae</taxon>
        <taxon>Apioideae</taxon>
        <taxon>Scandiceae</taxon>
        <taxon>Daucinae</taxon>
        <taxon>Daucus</taxon>
        <taxon>Daucus sect. Daucus</taxon>
    </lineage>
</organism>
<dbReference type="InterPro" id="IPR002498">
    <property type="entry name" value="PInositol-4-P-4/5-kinase_core"/>
</dbReference>
<dbReference type="InterPro" id="IPR027483">
    <property type="entry name" value="PInositol-4-P-4/5-kinase_C_sf"/>
</dbReference>
<dbReference type="EMBL" id="LNRQ01000003">
    <property type="protein sequence ID" value="KZN02687.1"/>
    <property type="molecule type" value="Genomic_DNA"/>
</dbReference>
<dbReference type="InterPro" id="IPR023610">
    <property type="entry name" value="PInositol-4/5-P-5/4-kinase"/>
</dbReference>
<dbReference type="PANTHER" id="PTHR23086:SF25">
    <property type="entry name" value="PHOSPHATIDYLINOSITOL 4-PHOSPHATE 5-KINASE 8"/>
    <property type="match status" value="1"/>
</dbReference>
<accession>A0A161Y0M7</accession>
<dbReference type="Pfam" id="PF01504">
    <property type="entry name" value="PIP5K"/>
    <property type="match status" value="1"/>
</dbReference>
<dbReference type="Proteomes" id="UP000077755">
    <property type="component" value="Chromosome 3"/>
</dbReference>
<keyword evidence="3" id="KW-0808">Transferase</keyword>
<evidence type="ECO:0000313" key="5">
    <source>
        <dbReference type="EMBL" id="KZN02687.1"/>
    </source>
</evidence>
<dbReference type="GO" id="GO:0005886">
    <property type="term" value="C:plasma membrane"/>
    <property type="evidence" value="ECO:0007669"/>
    <property type="project" value="TreeGrafter"/>
</dbReference>
<keyword evidence="3" id="KW-0067">ATP-binding</keyword>
<name>A0A161Y0M7_DAUCS</name>
<evidence type="ECO:0000256" key="2">
    <source>
        <dbReference type="ARBA" id="ARBA00022777"/>
    </source>
</evidence>
<dbReference type="PANTHER" id="PTHR23086">
    <property type="entry name" value="PHOSPHATIDYLINOSITOL-4-PHOSPHATE 5-KINASE"/>
    <property type="match status" value="1"/>
</dbReference>
<keyword evidence="2 3" id="KW-0418">Kinase</keyword>
<dbReference type="EC" id="2.7.1.68" evidence="1"/>
<feature type="domain" description="PIPK" evidence="4">
    <location>
        <begin position="1"/>
        <end position="96"/>
    </location>
</feature>
<dbReference type="STRING" id="79200.A0A161Y0M7"/>
<dbReference type="SUPFAM" id="SSF56104">
    <property type="entry name" value="SAICAR synthase-like"/>
    <property type="match status" value="1"/>
</dbReference>
<keyword evidence="3" id="KW-0547">Nucleotide-binding</keyword>
<evidence type="ECO:0000256" key="1">
    <source>
        <dbReference type="ARBA" id="ARBA00012172"/>
    </source>
</evidence>
<dbReference type="GO" id="GO:0005524">
    <property type="term" value="F:ATP binding"/>
    <property type="evidence" value="ECO:0007669"/>
    <property type="project" value="UniProtKB-UniRule"/>
</dbReference>
<dbReference type="GO" id="GO:0046854">
    <property type="term" value="P:phosphatidylinositol phosphate biosynthetic process"/>
    <property type="evidence" value="ECO:0007669"/>
    <property type="project" value="TreeGrafter"/>
</dbReference>
<dbReference type="Gene3D" id="3.30.800.10">
    <property type="entry name" value="Phosphatidylinositol Phosphate Kinase II Beta"/>
    <property type="match status" value="1"/>
</dbReference>
<dbReference type="OMA" id="VFCSEYQ"/>
<dbReference type="SMART" id="SM00330">
    <property type="entry name" value="PIPKc"/>
    <property type="match status" value="1"/>
</dbReference>
<evidence type="ECO:0000313" key="7">
    <source>
        <dbReference type="Proteomes" id="UP000077755"/>
    </source>
</evidence>
<dbReference type="PROSITE" id="PS51455">
    <property type="entry name" value="PIPK"/>
    <property type="match status" value="1"/>
</dbReference>